<dbReference type="CDD" id="cd00761">
    <property type="entry name" value="Glyco_tranf_GTA_type"/>
    <property type="match status" value="1"/>
</dbReference>
<reference evidence="2 3" key="1">
    <citation type="submission" date="2017-02" db="EMBL/GenBank/DDBJ databases">
        <authorList>
            <person name="Peterson S.W."/>
        </authorList>
    </citation>
    <scope>NUCLEOTIDE SEQUENCE [LARGE SCALE GENOMIC DNA]</scope>
    <source>
        <strain evidence="2 3">ATCC 43324</strain>
    </source>
</reference>
<dbReference type="InterPro" id="IPR001173">
    <property type="entry name" value="Glyco_trans_2-like"/>
</dbReference>
<protein>
    <submittedName>
        <fullName evidence="2">Glycosyl transferase family 2</fullName>
    </submittedName>
</protein>
<dbReference type="eggNOG" id="COG0463">
    <property type="taxonomic scope" value="Bacteria"/>
</dbReference>
<dbReference type="Proteomes" id="UP000190065">
    <property type="component" value="Unassembled WGS sequence"/>
</dbReference>
<dbReference type="SUPFAM" id="SSF53448">
    <property type="entry name" value="Nucleotide-diphospho-sugar transferases"/>
    <property type="match status" value="1"/>
</dbReference>
<keyword evidence="2" id="KW-0808">Transferase</keyword>
<evidence type="ECO:0000313" key="2">
    <source>
        <dbReference type="EMBL" id="SJZ48767.1"/>
    </source>
</evidence>
<dbReference type="RefSeq" id="WP_004379817.1">
    <property type="nucleotide sequence ID" value="NZ_FUXK01000002.1"/>
</dbReference>
<evidence type="ECO:0000259" key="1">
    <source>
        <dbReference type="Pfam" id="PF00535"/>
    </source>
</evidence>
<dbReference type="AlphaFoldDB" id="A0A1T4L2J4"/>
<gene>
    <name evidence="2" type="ORF">SAMN02745202_00286</name>
</gene>
<dbReference type="PANTHER" id="PTHR43685">
    <property type="entry name" value="GLYCOSYLTRANSFERASE"/>
    <property type="match status" value="1"/>
</dbReference>
<dbReference type="InterPro" id="IPR029044">
    <property type="entry name" value="Nucleotide-diphossugar_trans"/>
</dbReference>
<name>A0A1T4L2J4_9BACT</name>
<dbReference type="PANTHER" id="PTHR43685:SF2">
    <property type="entry name" value="GLYCOSYLTRANSFERASE 2-LIKE DOMAIN-CONTAINING PROTEIN"/>
    <property type="match status" value="1"/>
</dbReference>
<dbReference type="InterPro" id="IPR050834">
    <property type="entry name" value="Glycosyltransf_2"/>
</dbReference>
<dbReference type="STRING" id="28136.SAMN02745202_00286"/>
<dbReference type="EMBL" id="FUXK01000002">
    <property type="protein sequence ID" value="SJZ48767.1"/>
    <property type="molecule type" value="Genomic_DNA"/>
</dbReference>
<dbReference type="GeneID" id="95425508"/>
<evidence type="ECO:0000313" key="3">
    <source>
        <dbReference type="Proteomes" id="UP000190065"/>
    </source>
</evidence>
<proteinExistence type="predicted"/>
<dbReference type="Pfam" id="PF00535">
    <property type="entry name" value="Glycos_transf_2"/>
    <property type="match status" value="1"/>
</dbReference>
<accession>A0A1T4L2J4</accession>
<dbReference type="Gene3D" id="3.90.550.10">
    <property type="entry name" value="Spore Coat Polysaccharide Biosynthesis Protein SpsA, Chain A"/>
    <property type="match status" value="2"/>
</dbReference>
<feature type="domain" description="Glycosyltransferase 2-like" evidence="1">
    <location>
        <begin position="250"/>
        <end position="387"/>
    </location>
</feature>
<sequence>MQNKKQIVDCFIPMASTDALNKTLASLQSDDHVNRIVVLQTKAENVAGVDDTLTIDTLKSSETMRQIAATATAPYTLVYLKEQYMEMGLYALERMLRIAECTGAGMVYADHYNISAEGVRSEAPVIDYQQGSLRDDFDFGSVLLFRTDALKKAAAHMTQSYQAAGFYDLRLKLSINERFEHINEFLYSEVELDNRKTGEKLFDYVDPRNRASQIEMEAAATEHLKAIGAYLKPTFKSVDLKAEPFDVEASIMIPVRNRIRTIRDAIESALSQKTNFKFNVFIVENGPDYHSTDGTTELIDEYKNDERVIHIIPNRRDIGVGNSWNMAAHHPQCGRFIVQLDSDDVYSDEHTLQKFVDAFYEQQCAMVIGSYMLTDIHKNMLPPGKIDHREWTPENGRNNALRINGLGAPRAFFTPILREVKLPNVNYGEDYALGLAISRYYQIGRIYDVLYCCRRWDDNSDAALSIEKENRNNTYKDRIRTWELLARLKMNKEA</sequence>
<organism evidence="2 3">
    <name type="scientific">Segatella oulorum</name>
    <dbReference type="NCBI Taxonomy" id="28136"/>
    <lineage>
        <taxon>Bacteria</taxon>
        <taxon>Pseudomonadati</taxon>
        <taxon>Bacteroidota</taxon>
        <taxon>Bacteroidia</taxon>
        <taxon>Bacteroidales</taxon>
        <taxon>Prevotellaceae</taxon>
        <taxon>Segatella</taxon>
    </lineage>
</organism>
<dbReference type="GO" id="GO:0016740">
    <property type="term" value="F:transferase activity"/>
    <property type="evidence" value="ECO:0007669"/>
    <property type="project" value="UniProtKB-KW"/>
</dbReference>